<name>A0A5B1CG27_9BACT</name>
<comment type="caution">
    <text evidence="2">The sequence shown here is derived from an EMBL/GenBank/DDBJ whole genome shotgun (WGS) entry which is preliminary data.</text>
</comment>
<dbReference type="Gene3D" id="3.90.1570.10">
    <property type="entry name" value="tt1808, chain A"/>
    <property type="match status" value="1"/>
</dbReference>
<sequence>MVSVMVNDPDFASQLIADRQARQIDRYDEVWEGVYMMSPLANNEHQSLATELSIAIGSVVDWQDLGRTLAGANVSDRADDWTKNYRIPDVLVFKPDTAAEDRGSHWFGGPELAIEIVSPGDKTLEKLDFYAEVGTRELLVIDRDPWKLTLYRTSPNKKLTPEVVCTLHQHVPIVFQEFPITLSLEKSTTSLNVSRSGGDLIRAIPLKRDQ</sequence>
<dbReference type="EMBL" id="VRLW01000001">
    <property type="protein sequence ID" value="KAA1260147.1"/>
    <property type="molecule type" value="Genomic_DNA"/>
</dbReference>
<dbReference type="SUPFAM" id="SSF52980">
    <property type="entry name" value="Restriction endonuclease-like"/>
    <property type="match status" value="1"/>
</dbReference>
<dbReference type="Proteomes" id="UP000322699">
    <property type="component" value="Unassembled WGS sequence"/>
</dbReference>
<evidence type="ECO:0000313" key="2">
    <source>
        <dbReference type="EMBL" id="KAA1260147.1"/>
    </source>
</evidence>
<dbReference type="InterPro" id="IPR008538">
    <property type="entry name" value="Uma2"/>
</dbReference>
<proteinExistence type="predicted"/>
<keyword evidence="3" id="KW-1185">Reference proteome</keyword>
<organism evidence="2 3">
    <name type="scientific">Rubripirellula obstinata</name>
    <dbReference type="NCBI Taxonomy" id="406547"/>
    <lineage>
        <taxon>Bacteria</taxon>
        <taxon>Pseudomonadati</taxon>
        <taxon>Planctomycetota</taxon>
        <taxon>Planctomycetia</taxon>
        <taxon>Pirellulales</taxon>
        <taxon>Pirellulaceae</taxon>
        <taxon>Rubripirellula</taxon>
    </lineage>
</organism>
<protein>
    <recommendedName>
        <fullName evidence="1">Putative restriction endonuclease domain-containing protein</fullName>
    </recommendedName>
</protein>
<dbReference type="InterPro" id="IPR011335">
    <property type="entry name" value="Restrct_endonuc-II-like"/>
</dbReference>
<feature type="domain" description="Putative restriction endonuclease" evidence="1">
    <location>
        <begin position="23"/>
        <end position="179"/>
    </location>
</feature>
<dbReference type="OrthoDB" id="274140at2"/>
<dbReference type="InterPro" id="IPR012296">
    <property type="entry name" value="Nuclease_put_TT1808"/>
</dbReference>
<evidence type="ECO:0000313" key="3">
    <source>
        <dbReference type="Proteomes" id="UP000322699"/>
    </source>
</evidence>
<dbReference type="RefSeq" id="WP_068263182.1">
    <property type="nucleotide sequence ID" value="NZ_LWSK01000044.1"/>
</dbReference>
<gene>
    <name evidence="2" type="ORF">LF1_26860</name>
</gene>
<dbReference type="CDD" id="cd06260">
    <property type="entry name" value="DUF820-like"/>
    <property type="match status" value="1"/>
</dbReference>
<reference evidence="2 3" key="1">
    <citation type="submission" date="2019-08" db="EMBL/GenBank/DDBJ databases">
        <title>Deep-cultivation of Planctomycetes and their phenomic and genomic characterization uncovers novel biology.</title>
        <authorList>
            <person name="Wiegand S."/>
            <person name="Jogler M."/>
            <person name="Boedeker C."/>
            <person name="Pinto D."/>
            <person name="Vollmers J."/>
            <person name="Rivas-Marin E."/>
            <person name="Kohn T."/>
            <person name="Peeters S.H."/>
            <person name="Heuer A."/>
            <person name="Rast P."/>
            <person name="Oberbeckmann S."/>
            <person name="Bunk B."/>
            <person name="Jeske O."/>
            <person name="Meyerdierks A."/>
            <person name="Storesund J.E."/>
            <person name="Kallscheuer N."/>
            <person name="Luecker S."/>
            <person name="Lage O.M."/>
            <person name="Pohl T."/>
            <person name="Merkel B.J."/>
            <person name="Hornburger P."/>
            <person name="Mueller R.-W."/>
            <person name="Bruemmer F."/>
            <person name="Labrenz M."/>
            <person name="Spormann A.M."/>
            <person name="Op Den Camp H."/>
            <person name="Overmann J."/>
            <person name="Amann R."/>
            <person name="Jetten M.S.M."/>
            <person name="Mascher T."/>
            <person name="Medema M.H."/>
            <person name="Devos D.P."/>
            <person name="Kaster A.-K."/>
            <person name="Ovreas L."/>
            <person name="Rohde M."/>
            <person name="Galperin M.Y."/>
            <person name="Jogler C."/>
        </authorList>
    </citation>
    <scope>NUCLEOTIDE SEQUENCE [LARGE SCALE GENOMIC DNA]</scope>
    <source>
        <strain evidence="2 3">LF1</strain>
    </source>
</reference>
<dbReference type="AlphaFoldDB" id="A0A5B1CG27"/>
<evidence type="ECO:0000259" key="1">
    <source>
        <dbReference type="Pfam" id="PF05685"/>
    </source>
</evidence>
<accession>A0A5B1CG27</accession>
<dbReference type="Pfam" id="PF05685">
    <property type="entry name" value="Uma2"/>
    <property type="match status" value="1"/>
</dbReference>